<dbReference type="AlphaFoldDB" id="A0A412AUY9"/>
<evidence type="ECO:0000256" key="4">
    <source>
        <dbReference type="ARBA" id="ARBA00022491"/>
    </source>
</evidence>
<keyword evidence="4 14" id="KW-0678">Repressor</keyword>
<evidence type="ECO:0000256" key="7">
    <source>
        <dbReference type="ARBA" id="ARBA00022969"/>
    </source>
</evidence>
<feature type="binding site" evidence="15">
    <location>
        <position position="56"/>
    </location>
    <ligand>
        <name>Ca(2+)</name>
        <dbReference type="ChEBI" id="CHEBI:29108"/>
    </ligand>
</feature>
<keyword evidence="9 14" id="KW-0805">Transcription regulation</keyword>
<evidence type="ECO:0000313" key="19">
    <source>
        <dbReference type="Proteomes" id="UP000284751"/>
    </source>
</evidence>
<evidence type="ECO:0000256" key="2">
    <source>
        <dbReference type="ARBA" id="ARBA00018672"/>
    </source>
</evidence>
<dbReference type="Gene3D" id="1.10.10.10">
    <property type="entry name" value="Winged helix-like DNA-binding domain superfamily/Winged helix DNA-binding domain"/>
    <property type="match status" value="1"/>
</dbReference>
<dbReference type="GO" id="GO:0003677">
    <property type="term" value="F:DNA binding"/>
    <property type="evidence" value="ECO:0007669"/>
    <property type="project" value="UniProtKB-KW"/>
</dbReference>
<feature type="modified residue" description="4-aspartylphosphate" evidence="16">
    <location>
        <position position="56"/>
    </location>
</feature>
<evidence type="ECO:0000313" key="18">
    <source>
        <dbReference type="EMBL" id="RGQ35607.1"/>
    </source>
</evidence>
<comment type="cofactor">
    <cofactor evidence="14 15">
        <name>Ca(2+)</name>
        <dbReference type="ChEBI" id="CHEBI:29108"/>
    </cofactor>
    <text evidence="14 15">Binds 1 Ca(2+) ion per subunit.</text>
</comment>
<comment type="function">
    <text evidence="13 14">May play the central regulatory role in sporulation. It may be an element of the effector pathway responsible for the activation of sporulation genes in response to nutritional stress. Spo0A may act in concert with spo0H (a sigma factor) to control the expression of some genes that are critical to the sporulation process.</text>
</comment>
<evidence type="ECO:0000256" key="8">
    <source>
        <dbReference type="ARBA" id="ARBA00023012"/>
    </source>
</evidence>
<evidence type="ECO:0000256" key="6">
    <source>
        <dbReference type="ARBA" id="ARBA00022837"/>
    </source>
</evidence>
<dbReference type="GO" id="GO:0030435">
    <property type="term" value="P:sporulation resulting in formation of a cellular spore"/>
    <property type="evidence" value="ECO:0007669"/>
    <property type="project" value="UniProtKB-UniRule"/>
</dbReference>
<keyword evidence="10 14" id="KW-0238">DNA-binding</keyword>
<dbReference type="InterPro" id="IPR036388">
    <property type="entry name" value="WH-like_DNA-bd_sf"/>
</dbReference>
<evidence type="ECO:0000256" key="9">
    <source>
        <dbReference type="ARBA" id="ARBA00023015"/>
    </source>
</evidence>
<dbReference type="GO" id="GO:0003700">
    <property type="term" value="F:DNA-binding transcription factor activity"/>
    <property type="evidence" value="ECO:0007669"/>
    <property type="project" value="InterPro"/>
</dbReference>
<evidence type="ECO:0000256" key="15">
    <source>
        <dbReference type="PIRSR" id="PIRSR002937-1"/>
    </source>
</evidence>
<name>A0A412AUY9_9FIRM</name>
<keyword evidence="7 14" id="KW-0749">Sporulation</keyword>
<dbReference type="InterPro" id="IPR016032">
    <property type="entry name" value="Sig_transdc_resp-reg_C-effctor"/>
</dbReference>
<sequence length="259" mass="28796">MENHVKMLITEQAAEFHREDAKILNDYGFDLHFCPKDGIQVLNAINEVNPDVVVLDLFMPSMDGIGVVASAIEKPGKHPMFIVLSNFDSSVLEKEVMSAGASYFVLKPYNVKELASRILHLKGSCQPSTGGKPVASHSIQGQSIEIQVTDILHQIGVPAHIKGYHYLRDSILMSIENPEIINAVTKQLYPAVAKKYETTSSRVERAIRHAIEVAWDRGDVDILNSYFGYTIHTSRGKPTNSEFIAMISDKLRLEMKSAS</sequence>
<proteinExistence type="predicted"/>
<dbReference type="EMBL" id="QRTC01000063">
    <property type="protein sequence ID" value="RGQ35607.1"/>
    <property type="molecule type" value="Genomic_DNA"/>
</dbReference>
<dbReference type="Pfam" id="PF00072">
    <property type="entry name" value="Response_reg"/>
    <property type="match status" value="1"/>
</dbReference>
<evidence type="ECO:0000256" key="12">
    <source>
        <dbReference type="ARBA" id="ARBA00023163"/>
    </source>
</evidence>
<evidence type="ECO:0000256" key="14">
    <source>
        <dbReference type="PIRNR" id="PIRNR002937"/>
    </source>
</evidence>
<feature type="domain" description="Response regulatory" evidence="17">
    <location>
        <begin position="6"/>
        <end position="122"/>
    </location>
</feature>
<dbReference type="GO" id="GO:0005509">
    <property type="term" value="F:calcium ion binding"/>
    <property type="evidence" value="ECO:0007669"/>
    <property type="project" value="UniProtKB-UniRule"/>
</dbReference>
<dbReference type="GO" id="GO:0042173">
    <property type="term" value="P:regulation of sporulation resulting in formation of a cellular spore"/>
    <property type="evidence" value="ECO:0007669"/>
    <property type="project" value="InterPro"/>
</dbReference>
<evidence type="ECO:0000256" key="5">
    <source>
        <dbReference type="ARBA" id="ARBA00022553"/>
    </source>
</evidence>
<keyword evidence="3 14" id="KW-0963">Cytoplasm</keyword>
<dbReference type="NCBIfam" id="TIGR02875">
    <property type="entry name" value="spore_0_A"/>
    <property type="match status" value="1"/>
</dbReference>
<dbReference type="GO" id="GO:0005737">
    <property type="term" value="C:cytoplasm"/>
    <property type="evidence" value="ECO:0007669"/>
    <property type="project" value="UniProtKB-SubCell"/>
</dbReference>
<evidence type="ECO:0000256" key="10">
    <source>
        <dbReference type="ARBA" id="ARBA00023125"/>
    </source>
</evidence>
<keyword evidence="14 15" id="KW-0479">Metal-binding</keyword>
<dbReference type="GO" id="GO:0000160">
    <property type="term" value="P:phosphorelay signal transduction system"/>
    <property type="evidence" value="ECO:0007669"/>
    <property type="project" value="UniProtKB-UniRule"/>
</dbReference>
<dbReference type="PROSITE" id="PS50110">
    <property type="entry name" value="RESPONSE_REGULATORY"/>
    <property type="match status" value="1"/>
</dbReference>
<comment type="subcellular location">
    <subcellularLocation>
        <location evidence="1 14">Cytoplasm</location>
    </subcellularLocation>
</comment>
<dbReference type="PANTHER" id="PTHR44591">
    <property type="entry name" value="STRESS RESPONSE REGULATOR PROTEIN 1"/>
    <property type="match status" value="1"/>
</dbReference>
<reference evidence="18 19" key="1">
    <citation type="submission" date="2018-08" db="EMBL/GenBank/DDBJ databases">
        <title>A genome reference for cultivated species of the human gut microbiota.</title>
        <authorList>
            <person name="Zou Y."/>
            <person name="Xue W."/>
            <person name="Luo G."/>
        </authorList>
    </citation>
    <scope>NUCLEOTIDE SEQUENCE [LARGE SCALE GENOMIC DNA]</scope>
    <source>
        <strain evidence="18 19">AF28-26</strain>
    </source>
</reference>
<dbReference type="InterPro" id="IPR050595">
    <property type="entry name" value="Bact_response_regulator"/>
</dbReference>
<dbReference type="Proteomes" id="UP000284751">
    <property type="component" value="Unassembled WGS sequence"/>
</dbReference>
<keyword evidence="11 14" id="KW-0010">Activator</keyword>
<dbReference type="InterPro" id="IPR001789">
    <property type="entry name" value="Sig_transdc_resp-reg_receiver"/>
</dbReference>
<dbReference type="Pfam" id="PF08769">
    <property type="entry name" value="Spo0A_C"/>
    <property type="match status" value="1"/>
</dbReference>
<protein>
    <recommendedName>
        <fullName evidence="2 14">Stage 0 sporulation protein A homolog</fullName>
    </recommendedName>
</protein>
<dbReference type="SUPFAM" id="SSF46894">
    <property type="entry name" value="C-terminal effector domain of the bipartite response regulators"/>
    <property type="match status" value="1"/>
</dbReference>
<dbReference type="InterPro" id="IPR011006">
    <property type="entry name" value="CheY-like_superfamily"/>
</dbReference>
<keyword evidence="6 14" id="KW-0106">Calcium</keyword>
<dbReference type="PIRSF" id="PIRSF002937">
    <property type="entry name" value="Res_reg_Spo0A"/>
    <property type="match status" value="1"/>
</dbReference>
<keyword evidence="8 14" id="KW-0902">Two-component regulatory system</keyword>
<dbReference type="SMART" id="SM00448">
    <property type="entry name" value="REC"/>
    <property type="match status" value="1"/>
</dbReference>
<dbReference type="InterPro" id="IPR012052">
    <property type="entry name" value="Spore_0_A"/>
</dbReference>
<dbReference type="GO" id="GO:0051606">
    <property type="term" value="P:detection of stimulus"/>
    <property type="evidence" value="ECO:0007669"/>
    <property type="project" value="UniProtKB-UniRule"/>
</dbReference>
<dbReference type="PANTHER" id="PTHR44591:SF3">
    <property type="entry name" value="RESPONSE REGULATORY DOMAIN-CONTAINING PROTEIN"/>
    <property type="match status" value="1"/>
</dbReference>
<accession>A0A412AUY9</accession>
<evidence type="ECO:0000256" key="1">
    <source>
        <dbReference type="ARBA" id="ARBA00004496"/>
    </source>
</evidence>
<gene>
    <name evidence="18" type="primary">spo0A</name>
    <name evidence="18" type="ORF">DWY99_12345</name>
</gene>
<keyword evidence="12 14" id="KW-0804">Transcription</keyword>
<evidence type="ECO:0000259" key="17">
    <source>
        <dbReference type="PROSITE" id="PS50110"/>
    </source>
</evidence>
<keyword evidence="5 16" id="KW-0597">Phosphoprotein</keyword>
<evidence type="ECO:0000256" key="3">
    <source>
        <dbReference type="ARBA" id="ARBA00022490"/>
    </source>
</evidence>
<dbReference type="Gene3D" id="3.40.50.2300">
    <property type="match status" value="1"/>
</dbReference>
<evidence type="ECO:0000256" key="11">
    <source>
        <dbReference type="ARBA" id="ARBA00023159"/>
    </source>
</evidence>
<dbReference type="SUPFAM" id="SSF52172">
    <property type="entry name" value="CheY-like"/>
    <property type="match status" value="1"/>
</dbReference>
<dbReference type="InterPro" id="IPR014879">
    <property type="entry name" value="Spo0A_C"/>
</dbReference>
<organism evidence="18 19">
    <name type="scientific">[Clostridium] leptum</name>
    <dbReference type="NCBI Taxonomy" id="1535"/>
    <lineage>
        <taxon>Bacteria</taxon>
        <taxon>Bacillati</taxon>
        <taxon>Bacillota</taxon>
        <taxon>Clostridia</taxon>
        <taxon>Eubacteriales</taxon>
        <taxon>Oscillospiraceae</taxon>
        <taxon>Oscillospiraceae incertae sedis</taxon>
    </lineage>
</organism>
<evidence type="ECO:0000256" key="16">
    <source>
        <dbReference type="PROSITE-ProRule" id="PRU00169"/>
    </source>
</evidence>
<evidence type="ECO:0000256" key="13">
    <source>
        <dbReference type="ARBA" id="ARBA00024867"/>
    </source>
</evidence>
<comment type="caution">
    <text evidence="18">The sequence shown here is derived from an EMBL/GenBank/DDBJ whole genome shotgun (WGS) entry which is preliminary data.</text>
</comment>